<proteinExistence type="predicted"/>
<dbReference type="Proteomes" id="UP000069205">
    <property type="component" value="Chromosome"/>
</dbReference>
<protein>
    <submittedName>
        <fullName evidence="1">Uncharacterized protein</fullName>
    </submittedName>
</protein>
<dbReference type="EMBL" id="CP011801">
    <property type="protein sequence ID" value="ALA61106.1"/>
    <property type="molecule type" value="Genomic_DNA"/>
</dbReference>
<evidence type="ECO:0000313" key="1">
    <source>
        <dbReference type="EMBL" id="ALA61106.1"/>
    </source>
</evidence>
<keyword evidence="2" id="KW-1185">Reference proteome</keyword>
<evidence type="ECO:0000313" key="2">
    <source>
        <dbReference type="Proteomes" id="UP000069205"/>
    </source>
</evidence>
<dbReference type="KEGG" id="nmv:NITMOv2_4737"/>
<dbReference type="PATRIC" id="fig|42253.5.peg.4670"/>
<organism evidence="1 2">
    <name type="scientific">Nitrospira moscoviensis</name>
    <dbReference type="NCBI Taxonomy" id="42253"/>
    <lineage>
        <taxon>Bacteria</taxon>
        <taxon>Pseudomonadati</taxon>
        <taxon>Nitrospirota</taxon>
        <taxon>Nitrospiria</taxon>
        <taxon>Nitrospirales</taxon>
        <taxon>Nitrospiraceae</taxon>
        <taxon>Nitrospira</taxon>
    </lineage>
</organism>
<reference evidence="1 2" key="1">
    <citation type="journal article" date="2015" name="Proc. Natl. Acad. Sci. U.S.A.">
        <title>Expanded metabolic versatility of ubiquitous nitrite-oxidizing bacteria from the genus Nitrospira.</title>
        <authorList>
            <person name="Koch H."/>
            <person name="Lucker S."/>
            <person name="Albertsen M."/>
            <person name="Kitzinger K."/>
            <person name="Herbold C."/>
            <person name="Spieck E."/>
            <person name="Nielsen P.H."/>
            <person name="Wagner M."/>
            <person name="Daims H."/>
        </authorList>
    </citation>
    <scope>NUCLEOTIDE SEQUENCE [LARGE SCALE GENOMIC DNA]</scope>
    <source>
        <strain evidence="1 2">NSP M-1</strain>
    </source>
</reference>
<name>A0A0K2GJI9_NITMO</name>
<dbReference type="AlphaFoldDB" id="A0A0K2GJI9"/>
<accession>A0A0K2GJI9</accession>
<gene>
    <name evidence="1" type="ORF">NITMOv2_4737</name>
</gene>
<sequence>MSAYKDPELEYRRTLLKAAAVGDEEARRTLWTEYRVRLRTAETRPNQEAENGESS</sequence>